<keyword evidence="2" id="KW-1185">Reference proteome</keyword>
<name>A0A0M2V7L9_9GAMM</name>
<dbReference type="NCBIfam" id="NF008362">
    <property type="entry name" value="PRK11152.1"/>
    <property type="match status" value="1"/>
</dbReference>
<evidence type="ECO:0000313" key="1">
    <source>
        <dbReference type="EMBL" id="KKO45143.1"/>
    </source>
</evidence>
<proteinExistence type="predicted"/>
<organism evidence="1 2">
    <name type="scientific">Arsukibacterium ikkense</name>
    <dbReference type="NCBI Taxonomy" id="336831"/>
    <lineage>
        <taxon>Bacteria</taxon>
        <taxon>Pseudomonadati</taxon>
        <taxon>Pseudomonadota</taxon>
        <taxon>Gammaproteobacteria</taxon>
        <taxon>Chromatiales</taxon>
        <taxon>Chromatiaceae</taxon>
        <taxon>Arsukibacterium</taxon>
    </lineage>
</organism>
<dbReference type="EMBL" id="LAHO01000011">
    <property type="protein sequence ID" value="KKO45143.1"/>
    <property type="molecule type" value="Genomic_DNA"/>
</dbReference>
<sequence>MNHTLTITTNNEASVVERLLQVTRYRGYQLAGLQLTPLSDRAGLSVTLTVSSDKPIHLLTSQLHKLYDVRDLQLVSADIAALRA</sequence>
<dbReference type="RefSeq" id="WP_046557932.1">
    <property type="nucleotide sequence ID" value="NZ_LAHO01000011.1"/>
</dbReference>
<comment type="caution">
    <text evidence="1">The sequence shown here is derived from an EMBL/GenBank/DDBJ whole genome shotgun (WGS) entry which is preliminary data.</text>
</comment>
<dbReference type="STRING" id="336831.WG68_11995"/>
<dbReference type="PATRIC" id="fig|336831.14.peg.1623"/>
<dbReference type="SUPFAM" id="SSF55021">
    <property type="entry name" value="ACT-like"/>
    <property type="match status" value="1"/>
</dbReference>
<dbReference type="InterPro" id="IPR045865">
    <property type="entry name" value="ACT-like_dom_sf"/>
</dbReference>
<dbReference type="AlphaFoldDB" id="A0A0M2V7L9"/>
<dbReference type="OrthoDB" id="6198158at2"/>
<reference evidence="1 2" key="1">
    <citation type="submission" date="2015-03" db="EMBL/GenBank/DDBJ databases">
        <title>Draft genome sequences of two protease-producing strains of Arsukibacterium isolated from two cold and alkaline environments.</title>
        <authorList>
            <person name="Lylloff J.E."/>
            <person name="Skov L.B."/>
            <person name="Jepsen M."/>
            <person name="Hallin P.F."/>
            <person name="Sorensen S.J."/>
            <person name="Stougaard P."/>
            <person name="Glaring M.A."/>
        </authorList>
    </citation>
    <scope>NUCLEOTIDE SEQUENCE [LARGE SCALE GENOMIC DNA]</scope>
    <source>
        <strain evidence="1 2">GCM72</strain>
    </source>
</reference>
<evidence type="ECO:0000313" key="2">
    <source>
        <dbReference type="Proteomes" id="UP000034228"/>
    </source>
</evidence>
<dbReference type="Gene3D" id="3.30.70.260">
    <property type="match status" value="1"/>
</dbReference>
<dbReference type="Pfam" id="PF13710">
    <property type="entry name" value="ACT_5"/>
    <property type="match status" value="1"/>
</dbReference>
<dbReference type="Proteomes" id="UP000034228">
    <property type="component" value="Unassembled WGS sequence"/>
</dbReference>
<protein>
    <submittedName>
        <fullName evidence="1">Acetolactate synthase</fullName>
    </submittedName>
</protein>
<gene>
    <name evidence="1" type="ORF">WG68_11995</name>
</gene>
<accession>A0A0M2V7L9</accession>